<dbReference type="Gene3D" id="3.30.70.330">
    <property type="match status" value="1"/>
</dbReference>
<dbReference type="GO" id="GO:0003723">
    <property type="term" value="F:RNA binding"/>
    <property type="evidence" value="ECO:0007669"/>
    <property type="project" value="UniProtKB-UniRule"/>
</dbReference>
<feature type="compositionally biased region" description="Low complexity" evidence="2">
    <location>
        <begin position="224"/>
        <end position="241"/>
    </location>
</feature>
<feature type="compositionally biased region" description="Low complexity" evidence="2">
    <location>
        <begin position="349"/>
        <end position="358"/>
    </location>
</feature>
<dbReference type="InterPro" id="IPR000504">
    <property type="entry name" value="RRM_dom"/>
</dbReference>
<dbReference type="Pfam" id="PF00076">
    <property type="entry name" value="RRM_1"/>
    <property type="match status" value="1"/>
</dbReference>
<evidence type="ECO:0000313" key="5">
    <source>
        <dbReference type="Proteomes" id="UP001203297"/>
    </source>
</evidence>
<dbReference type="InterPro" id="IPR012677">
    <property type="entry name" value="Nucleotide-bd_a/b_plait_sf"/>
</dbReference>
<comment type="caution">
    <text evidence="4">The sequence shown here is derived from an EMBL/GenBank/DDBJ whole genome shotgun (WGS) entry which is preliminary data.</text>
</comment>
<dbReference type="Proteomes" id="UP001203297">
    <property type="component" value="Unassembled WGS sequence"/>
</dbReference>
<sequence>MDKVREAGAAETRIRTKGGKEMLLRYDGEVVRGEPEVVLVDPRKAEGFKRLVSLRPFRTELYEVKYEYDDNSCGPPLPTSILVTNVSPLAPKEQIRRHFSAHGPILLFEPQVDKATGGALGIIFIKYGTHAEAARCVEREHGRKLGPALLGLNVGGEDFEIKVVFDGERKRLRAVLHELDERKRLKRPTSLPTHGQSSLQTPPTPWHGSHFNTHASSTSLHLRTPASASTPPTTSSLPPLGSGHGLPPKPATPSAGPQTNGSFTGGPLGPMSGRARRPPPTLVKARRAAANTHHATPHTGGTSADSTPIPNLRPPPSSRGRRGGRNRIPMAVDHYSPPHSRSRSRSRSRSPSPVLRRPGQSSRNAQTRQREVVLESLAGNQHEHVKIDGNGGLLGGAVTEEDVRAFVREFQVDQVRLPSFPHS</sequence>
<feature type="compositionally biased region" description="Low complexity" evidence="2">
    <location>
        <begin position="288"/>
        <end position="304"/>
    </location>
</feature>
<evidence type="ECO:0000256" key="2">
    <source>
        <dbReference type="SAM" id="MobiDB-lite"/>
    </source>
</evidence>
<organism evidence="4 5">
    <name type="scientific">Multifurca ochricompacta</name>
    <dbReference type="NCBI Taxonomy" id="376703"/>
    <lineage>
        <taxon>Eukaryota</taxon>
        <taxon>Fungi</taxon>
        <taxon>Dikarya</taxon>
        <taxon>Basidiomycota</taxon>
        <taxon>Agaricomycotina</taxon>
        <taxon>Agaricomycetes</taxon>
        <taxon>Russulales</taxon>
        <taxon>Russulaceae</taxon>
        <taxon>Multifurca</taxon>
    </lineage>
</organism>
<evidence type="ECO:0000256" key="1">
    <source>
        <dbReference type="PROSITE-ProRule" id="PRU00176"/>
    </source>
</evidence>
<name>A0AAD4QMW3_9AGAM</name>
<feature type="compositionally biased region" description="Polar residues" evidence="2">
    <location>
        <begin position="210"/>
        <end position="221"/>
    </location>
</feature>
<dbReference type="AlphaFoldDB" id="A0AAD4QMW3"/>
<feature type="compositionally biased region" description="Polar residues" evidence="2">
    <location>
        <begin position="190"/>
        <end position="201"/>
    </location>
</feature>
<dbReference type="SMART" id="SM00360">
    <property type="entry name" value="RRM"/>
    <property type="match status" value="1"/>
</dbReference>
<keyword evidence="1" id="KW-0694">RNA-binding</keyword>
<protein>
    <recommendedName>
        <fullName evidence="3">RRM domain-containing protein</fullName>
    </recommendedName>
</protein>
<accession>A0AAD4QMW3</accession>
<evidence type="ECO:0000313" key="4">
    <source>
        <dbReference type="EMBL" id="KAI0299438.1"/>
    </source>
</evidence>
<dbReference type="PROSITE" id="PS50102">
    <property type="entry name" value="RRM"/>
    <property type="match status" value="1"/>
</dbReference>
<proteinExistence type="predicted"/>
<dbReference type="EMBL" id="WTXG01000023">
    <property type="protein sequence ID" value="KAI0299438.1"/>
    <property type="molecule type" value="Genomic_DNA"/>
</dbReference>
<feature type="region of interest" description="Disordered" evidence="2">
    <location>
        <begin position="185"/>
        <end position="368"/>
    </location>
</feature>
<dbReference type="SUPFAM" id="SSF54928">
    <property type="entry name" value="RNA-binding domain, RBD"/>
    <property type="match status" value="1"/>
</dbReference>
<reference evidence="4" key="1">
    <citation type="journal article" date="2022" name="New Phytol.">
        <title>Evolutionary transition to the ectomycorrhizal habit in the genomes of a hyperdiverse lineage of mushroom-forming fungi.</title>
        <authorList>
            <person name="Looney B."/>
            <person name="Miyauchi S."/>
            <person name="Morin E."/>
            <person name="Drula E."/>
            <person name="Courty P.E."/>
            <person name="Kohler A."/>
            <person name="Kuo A."/>
            <person name="LaButti K."/>
            <person name="Pangilinan J."/>
            <person name="Lipzen A."/>
            <person name="Riley R."/>
            <person name="Andreopoulos W."/>
            <person name="He G."/>
            <person name="Johnson J."/>
            <person name="Nolan M."/>
            <person name="Tritt A."/>
            <person name="Barry K.W."/>
            <person name="Grigoriev I.V."/>
            <person name="Nagy L.G."/>
            <person name="Hibbett D."/>
            <person name="Henrissat B."/>
            <person name="Matheny P.B."/>
            <person name="Labbe J."/>
            <person name="Martin F.M."/>
        </authorList>
    </citation>
    <scope>NUCLEOTIDE SEQUENCE</scope>
    <source>
        <strain evidence="4">BPL690</strain>
    </source>
</reference>
<keyword evidence="5" id="KW-1185">Reference proteome</keyword>
<feature type="domain" description="RRM" evidence="3">
    <location>
        <begin position="79"/>
        <end position="166"/>
    </location>
</feature>
<dbReference type="InterPro" id="IPR035979">
    <property type="entry name" value="RBD_domain_sf"/>
</dbReference>
<evidence type="ECO:0000259" key="3">
    <source>
        <dbReference type="PROSITE" id="PS50102"/>
    </source>
</evidence>
<gene>
    <name evidence="4" type="ORF">B0F90DRAFT_623558</name>
</gene>